<protein>
    <recommendedName>
        <fullName evidence="3">PH domain-containing protein</fullName>
    </recommendedName>
</protein>
<evidence type="ECO:0000256" key="1">
    <source>
        <dbReference type="SAM" id="Phobius"/>
    </source>
</evidence>
<reference evidence="2" key="1">
    <citation type="submission" date="2020-02" db="EMBL/GenBank/DDBJ databases">
        <authorList>
            <person name="Meier V. D."/>
        </authorList>
    </citation>
    <scope>NUCLEOTIDE SEQUENCE</scope>
    <source>
        <strain evidence="2">AVDCRST_MAG72</strain>
    </source>
</reference>
<dbReference type="AlphaFoldDB" id="A0A6J4M6X0"/>
<organism evidence="2">
    <name type="scientific">uncultured Nocardioidaceae bacterium</name>
    <dbReference type="NCBI Taxonomy" id="253824"/>
    <lineage>
        <taxon>Bacteria</taxon>
        <taxon>Bacillati</taxon>
        <taxon>Actinomycetota</taxon>
        <taxon>Actinomycetes</taxon>
        <taxon>Propionibacteriales</taxon>
        <taxon>Nocardioidaceae</taxon>
        <taxon>environmental samples</taxon>
    </lineage>
</organism>
<proteinExistence type="predicted"/>
<sequence>MAASRGDRDAAPVERFKPTSGALLGYAGLLAVAFGIGYIALSVHTTTGLQVALGLAFFGVVIWTTQLRSRATVYPATVLLKNALVDCHIPLRLVESVTATSTLNVWAGGRRYVCVGIGRSVKSVVKAKRSTSRPIGASRLQDYAEAANRANLDERATSYEDFVAVRIEELAEQAKKSPGPQGPGEQEQVRRTFAWPEIAALVVTGTAFVASLAL</sequence>
<dbReference type="EMBL" id="CADCUJ010000062">
    <property type="protein sequence ID" value="CAA9351659.1"/>
    <property type="molecule type" value="Genomic_DNA"/>
</dbReference>
<keyword evidence="1" id="KW-0812">Transmembrane</keyword>
<gene>
    <name evidence="2" type="ORF">AVDCRST_MAG72-1467</name>
</gene>
<evidence type="ECO:0008006" key="3">
    <source>
        <dbReference type="Google" id="ProtNLM"/>
    </source>
</evidence>
<name>A0A6J4M6X0_9ACTN</name>
<feature type="transmembrane region" description="Helical" evidence="1">
    <location>
        <begin position="21"/>
        <end position="41"/>
    </location>
</feature>
<accession>A0A6J4M6X0</accession>
<evidence type="ECO:0000313" key="2">
    <source>
        <dbReference type="EMBL" id="CAA9351659.1"/>
    </source>
</evidence>
<feature type="transmembrane region" description="Helical" evidence="1">
    <location>
        <begin position="47"/>
        <end position="65"/>
    </location>
</feature>
<keyword evidence="1" id="KW-0472">Membrane</keyword>
<keyword evidence="1" id="KW-1133">Transmembrane helix</keyword>